<dbReference type="Proteomes" id="UP001193389">
    <property type="component" value="Chromosome"/>
</dbReference>
<evidence type="ECO:0008006" key="3">
    <source>
        <dbReference type="Google" id="ProtNLM"/>
    </source>
</evidence>
<dbReference type="InterPro" id="IPR025366">
    <property type="entry name" value="DUF4270"/>
</dbReference>
<accession>A0A5K7S8J9</accession>
<dbReference type="AlphaFoldDB" id="A0A5K7S8J9"/>
<organism evidence="1 2">
    <name type="scientific">Aquipluma nitroreducens</name>
    <dbReference type="NCBI Taxonomy" id="2010828"/>
    <lineage>
        <taxon>Bacteria</taxon>
        <taxon>Pseudomonadati</taxon>
        <taxon>Bacteroidota</taxon>
        <taxon>Bacteroidia</taxon>
        <taxon>Marinilabiliales</taxon>
        <taxon>Prolixibacteraceae</taxon>
        <taxon>Aquipluma</taxon>
    </lineage>
</organism>
<sequence>MVMIFWGCTNDINDLGKDLLLPGDLVQVRNYSEKNIKAYTVSDGNQRTDEPGYNLLGTFNDPLFGKSTADFACQFRLSAYPDSLKTPSINPVIDSLVLVLLYKDVYGDTLTPQQLKVYELASDLDIDLKYFQDTDLKSMSKAELVGAKNYIPKFKLDSLSTTYGSTKAAPKDTTVQEIRIKLDQKLITKLMSADSLTWSDNDKFIKYFKGLYIEAGDLTQGGAVMKVGALAAGSNMAIHYHTNKTDSLTYIYAINESCARVSRFGHDYSHTSFAANLDKTDVQDSLIYLQTTGGLRTKIFIPDLGTWSDSTNFAINRAELIFQVDSTITDLTKLVPNEQLVLTAIDKDGKEYFPSDLAFSSLYYGGTYNSTDKTFRFNIAKHMQEVIEKKKENYGFYLSTAFRSATFRRVVLKGATSKTGIKLEIAYSKIK</sequence>
<protein>
    <recommendedName>
        <fullName evidence="3">DUF4270 domain-containing protein</fullName>
    </recommendedName>
</protein>
<dbReference type="KEGG" id="anf:AQPE_2047"/>
<gene>
    <name evidence="1" type="ORF">AQPE_2047</name>
</gene>
<name>A0A5K7S8J9_9BACT</name>
<evidence type="ECO:0000313" key="2">
    <source>
        <dbReference type="Proteomes" id="UP001193389"/>
    </source>
</evidence>
<keyword evidence="2" id="KW-1185">Reference proteome</keyword>
<reference evidence="1" key="1">
    <citation type="journal article" date="2020" name="Int. J. Syst. Evol. Microbiol.">
        <title>Aquipluma nitroreducens gen. nov. sp. nov., a novel facultatively anaerobic bacterium isolated from a freshwater lake.</title>
        <authorList>
            <person name="Watanabe M."/>
            <person name="Kojima H."/>
            <person name="Fukui M."/>
        </authorList>
    </citation>
    <scope>NUCLEOTIDE SEQUENCE</scope>
    <source>
        <strain evidence="1">MeG22</strain>
    </source>
</reference>
<dbReference type="EMBL" id="AP018694">
    <property type="protein sequence ID" value="BBE17888.1"/>
    <property type="molecule type" value="Genomic_DNA"/>
</dbReference>
<dbReference type="Pfam" id="PF14092">
    <property type="entry name" value="DUF4270"/>
    <property type="match status" value="1"/>
</dbReference>
<evidence type="ECO:0000313" key="1">
    <source>
        <dbReference type="EMBL" id="BBE17888.1"/>
    </source>
</evidence>
<proteinExistence type="predicted"/>